<dbReference type="PRINTS" id="PR00722">
    <property type="entry name" value="CHYMOTRYPSIN"/>
</dbReference>
<dbReference type="SMART" id="SM00020">
    <property type="entry name" value="Tryp_SPc"/>
    <property type="match status" value="1"/>
</dbReference>
<keyword evidence="3" id="KW-0378">Hydrolase</keyword>
<dbReference type="FunFam" id="2.40.10.10:FF:000002">
    <property type="entry name" value="Transmembrane protease serine"/>
    <property type="match status" value="1"/>
</dbReference>
<keyword evidence="7" id="KW-1185">Reference proteome</keyword>
<dbReference type="AlphaFoldDB" id="A0A1D1W2A1"/>
<dbReference type="InterPro" id="IPR001314">
    <property type="entry name" value="Peptidase_S1A"/>
</dbReference>
<dbReference type="FunFam" id="2.40.10.10:FF:000068">
    <property type="entry name" value="transmembrane protease serine 2"/>
    <property type="match status" value="1"/>
</dbReference>
<gene>
    <name evidence="6" type="primary">RvY_17490</name>
    <name evidence="6" type="synonym">RvY_17490.1</name>
    <name evidence="6" type="ORF">RvY_17490-1</name>
</gene>
<dbReference type="InterPro" id="IPR033116">
    <property type="entry name" value="TRYPSIN_SER"/>
</dbReference>
<reference evidence="6 7" key="1">
    <citation type="journal article" date="2016" name="Nat. Commun.">
        <title>Extremotolerant tardigrade genome and improved radiotolerance of human cultured cells by tardigrade-unique protein.</title>
        <authorList>
            <person name="Hashimoto T."/>
            <person name="Horikawa D.D."/>
            <person name="Saito Y."/>
            <person name="Kuwahara H."/>
            <person name="Kozuka-Hata H."/>
            <person name="Shin-I T."/>
            <person name="Minakuchi Y."/>
            <person name="Ohishi K."/>
            <person name="Motoyama A."/>
            <person name="Aizu T."/>
            <person name="Enomoto A."/>
            <person name="Kondo K."/>
            <person name="Tanaka S."/>
            <person name="Hara Y."/>
            <person name="Koshikawa S."/>
            <person name="Sagara H."/>
            <person name="Miura T."/>
            <person name="Yokobori S."/>
            <person name="Miyagawa K."/>
            <person name="Suzuki Y."/>
            <person name="Kubo T."/>
            <person name="Oyama M."/>
            <person name="Kohara Y."/>
            <person name="Fujiyama A."/>
            <person name="Arakawa K."/>
            <person name="Katayama T."/>
            <person name="Toyoda A."/>
            <person name="Kunieda T."/>
        </authorList>
    </citation>
    <scope>NUCLEOTIDE SEQUENCE [LARGE SCALE GENOMIC DNA]</scope>
    <source>
        <strain evidence="6 7">YOKOZUNA-1</strain>
    </source>
</reference>
<keyword evidence="3" id="KW-0720">Serine protease</keyword>
<dbReference type="PANTHER" id="PTHR24252">
    <property type="entry name" value="ACROSIN-RELATED"/>
    <property type="match status" value="1"/>
</dbReference>
<keyword evidence="1" id="KW-1015">Disulfide bond</keyword>
<organism evidence="6 7">
    <name type="scientific">Ramazzottius varieornatus</name>
    <name type="common">Water bear</name>
    <name type="synonym">Tardigrade</name>
    <dbReference type="NCBI Taxonomy" id="947166"/>
    <lineage>
        <taxon>Eukaryota</taxon>
        <taxon>Metazoa</taxon>
        <taxon>Ecdysozoa</taxon>
        <taxon>Tardigrada</taxon>
        <taxon>Eutardigrada</taxon>
        <taxon>Parachela</taxon>
        <taxon>Hypsibioidea</taxon>
        <taxon>Ramazzottiidae</taxon>
        <taxon>Ramazzottius</taxon>
    </lineage>
</organism>
<dbReference type="InterPro" id="IPR001254">
    <property type="entry name" value="Trypsin_dom"/>
</dbReference>
<dbReference type="InterPro" id="IPR009003">
    <property type="entry name" value="Peptidase_S1_PA"/>
</dbReference>
<comment type="similarity">
    <text evidence="2">Belongs to the peptidase S1 family. CLIP subfamily.</text>
</comment>
<keyword evidence="3" id="KW-0645">Protease</keyword>
<proteinExistence type="inferred from homology"/>
<dbReference type="PROSITE" id="PS50240">
    <property type="entry name" value="TRYPSIN_DOM"/>
    <property type="match status" value="1"/>
</dbReference>
<dbReference type="PROSITE" id="PS00134">
    <property type="entry name" value="TRYPSIN_HIS"/>
    <property type="match status" value="1"/>
</dbReference>
<dbReference type="GO" id="GO:0006508">
    <property type="term" value="P:proteolysis"/>
    <property type="evidence" value="ECO:0007669"/>
    <property type="project" value="UniProtKB-KW"/>
</dbReference>
<dbReference type="PROSITE" id="PS00135">
    <property type="entry name" value="TRYPSIN_SER"/>
    <property type="match status" value="1"/>
</dbReference>
<protein>
    <recommendedName>
        <fullName evidence="5">Peptidase S1 domain-containing protein</fullName>
    </recommendedName>
</protein>
<dbReference type="STRING" id="947166.A0A1D1W2A1"/>
<evidence type="ECO:0000256" key="2">
    <source>
        <dbReference type="ARBA" id="ARBA00024195"/>
    </source>
</evidence>
<comment type="caution">
    <text evidence="6">The sequence shown here is derived from an EMBL/GenBank/DDBJ whole genome shotgun (WGS) entry which is preliminary data.</text>
</comment>
<feature type="region of interest" description="Disordered" evidence="4">
    <location>
        <begin position="62"/>
        <end position="90"/>
    </location>
</feature>
<dbReference type="GO" id="GO:0004252">
    <property type="term" value="F:serine-type endopeptidase activity"/>
    <property type="evidence" value="ECO:0007669"/>
    <property type="project" value="InterPro"/>
</dbReference>
<dbReference type="EMBL" id="BDGG01000015">
    <property type="protein sequence ID" value="GAV07677.1"/>
    <property type="molecule type" value="Genomic_DNA"/>
</dbReference>
<dbReference type="Proteomes" id="UP000186922">
    <property type="component" value="Unassembled WGS sequence"/>
</dbReference>
<evidence type="ECO:0000256" key="3">
    <source>
        <dbReference type="RuleBase" id="RU363034"/>
    </source>
</evidence>
<dbReference type="InterPro" id="IPR043504">
    <property type="entry name" value="Peptidase_S1_PA_chymotrypsin"/>
</dbReference>
<dbReference type="Gene3D" id="2.40.10.10">
    <property type="entry name" value="Trypsin-like serine proteases"/>
    <property type="match status" value="1"/>
</dbReference>
<evidence type="ECO:0000259" key="5">
    <source>
        <dbReference type="PROSITE" id="PS50240"/>
    </source>
</evidence>
<accession>A0A1D1W2A1</accession>
<evidence type="ECO:0000256" key="4">
    <source>
        <dbReference type="SAM" id="MobiDB-lite"/>
    </source>
</evidence>
<name>A0A1D1W2A1_RAMVA</name>
<dbReference type="CDD" id="cd00190">
    <property type="entry name" value="Tryp_SPc"/>
    <property type="match status" value="1"/>
</dbReference>
<evidence type="ECO:0000256" key="1">
    <source>
        <dbReference type="ARBA" id="ARBA00023157"/>
    </source>
</evidence>
<dbReference type="InterPro" id="IPR018114">
    <property type="entry name" value="TRYPSIN_HIS"/>
</dbReference>
<dbReference type="OrthoDB" id="93664at2759"/>
<feature type="domain" description="Peptidase S1" evidence="5">
    <location>
        <begin position="94"/>
        <end position="374"/>
    </location>
</feature>
<dbReference type="Pfam" id="PF00089">
    <property type="entry name" value="Trypsin"/>
    <property type="match status" value="2"/>
</dbReference>
<evidence type="ECO:0000313" key="6">
    <source>
        <dbReference type="EMBL" id="GAV07677.1"/>
    </source>
</evidence>
<evidence type="ECO:0000313" key="7">
    <source>
        <dbReference type="Proteomes" id="UP000186922"/>
    </source>
</evidence>
<sequence length="380" mass="41524">MKSSTRTVVVDFCTHTFADKEPTSRKGFEIFYKAAEPATLVTTDGLSGPDPFNSGKEAVDYGTTPATATDHHDKPVGYSCGRPQSPPSNNPNRIVNGNFARANSWPWICALVQMPSLQFCGCTVIDERWVITAGHCVDGSTDHQIKDNVQVFIGVENLKMATRAHKYHILQVVRHENYNDPVGSTSNDIALLRIDRHIPISNDSMPACLPTKSVHDPPYAQKGAKGRRLCYVAGWGRLYDGQSAGTCEVKKAVDLSYNNISCLFFWSVPADGGSIGAGSDHLQQVAIEVMSDSDCKTYMAGYLITDKMFCGGYDRGKYDSCQGDSGGPMMCDDGSGRWLLYGVVSWGLGCAQAKAPGIYTNVALMRDWIHSKIGHHPRRP</sequence>
<dbReference type="PANTHER" id="PTHR24252:SF11">
    <property type="entry name" value="ATRIAL NATRIURETIC PEPTIDE-CONVERTING ENZYME ISOFORM X1"/>
    <property type="match status" value="1"/>
</dbReference>
<dbReference type="SUPFAM" id="SSF50494">
    <property type="entry name" value="Trypsin-like serine proteases"/>
    <property type="match status" value="1"/>
</dbReference>